<evidence type="ECO:0000259" key="1">
    <source>
        <dbReference type="Pfam" id="PF13569"/>
    </source>
</evidence>
<dbReference type="Pfam" id="PF13569">
    <property type="entry name" value="DUF4132"/>
    <property type="match status" value="1"/>
</dbReference>
<dbReference type="EMBL" id="FRAC01000008">
    <property type="protein sequence ID" value="SHJ96662.1"/>
    <property type="molecule type" value="Genomic_DNA"/>
</dbReference>
<evidence type="ECO:0000313" key="3">
    <source>
        <dbReference type="Proteomes" id="UP000184386"/>
    </source>
</evidence>
<sequence length="1192" mass="136615">MKNQNELQLEKMLEALSCLGLSTSLMDTAEKYLLEGDKELLSLFPKKDLSELKQEEQQAGIQAFSGLLKKNRLEEAHLLFDIVFQIGGSTCVHVFPMQEIRYNIKESEFIKNIEAYQAVTLYAEGFAYNTYMLDKRMIEVILDLAGNRMEVLSEALDKWQSRNINGKLLIYSAYFTLVKEKEPEREEKKGLLNGLAGVFRKKETGYEQNPEIGKYIKNFENSIMESLDNLLPVNEAEKGKIREYIEADKDGKRSMGEEAARLFQKHPMDEYLLELLAGSINIHYKLSYRFQSFLKLCALGNMEDTLDAIYEFIKKGDGDYWKGRLKDDLMLAPVPYIIWCGGKGLKAALHYEIIQDYESYGKAVEQASLSVQADLLEAIRASYPIQYKTLADNTAAVLQKKIVESILPDGNAAAAVKRFLLENEPVEILYPYVKEIQNQRSYYNRSGKVMENYRKAKKHDSFYKRCMTYLSFQEGAYFFFQNFVADKEEGYRLKEIAELFQTWEELGLAYGYQLNTAEIIYDGIYTDKKKITFLEHLVSIFAKYLDQKEEEVLKAFETAGATGRFIGINTLGANAGRYKDNLFKAFSDTSKLVSERLVEIVAAHEEWEPEVLEKLKSKKSTEREVSLLVLMRWKKDYKSVLEGVLETEKSKKLQDMIKNLLNIEENTGAGGQATAEEYVRELHKGGRKKGLQWAYETPFTAVHTEGGEEVSQEYMQAILLSYYSMAVPGINREVLLLTEPLNKKKLALYMNELFDKWMEAGAEAKKKWVLYASAIHGGSEIVYKLQTGINQWPQNARGAIAAEAVKALALNDTPSALLLVDSISRKFKFKQIKAAAMEALNFAAKELGLTTEELADKIVPDLGFNEEMQRIFDYGERRFFVYITPALDIEIVDENDKKLKNLPSPGKKDDEGKAQAALEEFKLLKKQMKAAVANQKLRLDLALSVERKWETAAWKSLFVKNPIMHQFAIGLIWGCYQEDKLLHTFRYMEDGSFNTEDEEEFFLPQEEYFLPEKGKIGLVHPIELTKESIEKWEEQLKDYEVVQPVEQLARKVFPLTEEEKGKKSLERFGGLILNPMSLSGKLLGIGWYRGSVQDAGGYYTFYREDASLSLGVELHFSGSYVGYETEDVTVYEARFYKAGTVKRGSYEYDEVTEDKGIDLDKVPARYFSEIVYQLEKATASSKEKDENWRQKL</sequence>
<dbReference type="STRING" id="1121322.SAMN02745136_01357"/>
<organism evidence="2 3">
    <name type="scientific">Anaerocolumna jejuensis DSM 15929</name>
    <dbReference type="NCBI Taxonomy" id="1121322"/>
    <lineage>
        <taxon>Bacteria</taxon>
        <taxon>Bacillati</taxon>
        <taxon>Bacillota</taxon>
        <taxon>Clostridia</taxon>
        <taxon>Lachnospirales</taxon>
        <taxon>Lachnospiraceae</taxon>
        <taxon>Anaerocolumna</taxon>
    </lineage>
</organism>
<name>A0A1M6NM84_9FIRM</name>
<evidence type="ECO:0000313" key="2">
    <source>
        <dbReference type="EMBL" id="SHJ96662.1"/>
    </source>
</evidence>
<reference evidence="2 3" key="1">
    <citation type="submission" date="2016-11" db="EMBL/GenBank/DDBJ databases">
        <authorList>
            <person name="Jaros S."/>
            <person name="Januszkiewicz K."/>
            <person name="Wedrychowicz H."/>
        </authorList>
    </citation>
    <scope>NUCLEOTIDE SEQUENCE [LARGE SCALE GENOMIC DNA]</scope>
    <source>
        <strain evidence="2 3">DSM 15929</strain>
    </source>
</reference>
<proteinExistence type="predicted"/>
<protein>
    <recommendedName>
        <fullName evidence="1">DUF4132 domain-containing protein</fullName>
    </recommendedName>
</protein>
<accession>A0A1M6NM84</accession>
<dbReference type="Proteomes" id="UP000184386">
    <property type="component" value="Unassembled WGS sequence"/>
</dbReference>
<dbReference type="AlphaFoldDB" id="A0A1M6NM84"/>
<keyword evidence="3" id="KW-1185">Reference proteome</keyword>
<feature type="domain" description="DUF4132" evidence="1">
    <location>
        <begin position="897"/>
        <end position="1087"/>
    </location>
</feature>
<gene>
    <name evidence="2" type="ORF">SAMN02745136_01357</name>
</gene>
<dbReference type="OrthoDB" id="4770574at2"/>
<dbReference type="RefSeq" id="WP_073274167.1">
    <property type="nucleotide sequence ID" value="NZ_FRAC01000008.1"/>
</dbReference>
<dbReference type="InterPro" id="IPR025406">
    <property type="entry name" value="DUF4132"/>
</dbReference>